<evidence type="ECO:0000259" key="1">
    <source>
        <dbReference type="Pfam" id="PF01526"/>
    </source>
</evidence>
<name>A0A8E1BZB8_9RICK</name>
<comment type="caution">
    <text evidence="2">The sequence shown here is derived from an EMBL/GenBank/DDBJ whole genome shotgun (WGS) entry which is preliminary data.</text>
</comment>
<dbReference type="EMBL" id="JFKF01000200">
    <property type="protein sequence ID" value="KDO02197.1"/>
    <property type="molecule type" value="Genomic_DNA"/>
</dbReference>
<dbReference type="Proteomes" id="UP000027161">
    <property type="component" value="Unassembled WGS sequence"/>
</dbReference>
<organism evidence="2 3">
    <name type="scientific">Rickettsia tamurae subsp. buchneri</name>
    <dbReference type="NCBI Taxonomy" id="1462938"/>
    <lineage>
        <taxon>Bacteria</taxon>
        <taxon>Pseudomonadati</taxon>
        <taxon>Pseudomonadota</taxon>
        <taxon>Alphaproteobacteria</taxon>
        <taxon>Rickettsiales</taxon>
        <taxon>Rickettsiaceae</taxon>
        <taxon>Rickettsieae</taxon>
        <taxon>Rickettsia</taxon>
        <taxon>spotted fever group</taxon>
    </lineage>
</organism>
<keyword evidence="2" id="KW-0614">Plasmid</keyword>
<dbReference type="InterPro" id="IPR002513">
    <property type="entry name" value="Tn3_Tnp_DDE_dom"/>
</dbReference>
<evidence type="ECO:0000313" key="3">
    <source>
        <dbReference type="Proteomes" id="UP000027161"/>
    </source>
</evidence>
<protein>
    <submittedName>
        <fullName evidence="2">Transposase, TnpA family</fullName>
    </submittedName>
</protein>
<evidence type="ECO:0000313" key="2">
    <source>
        <dbReference type="EMBL" id="KDO02197.1"/>
    </source>
</evidence>
<dbReference type="GO" id="GO:0004803">
    <property type="term" value="F:transposase activity"/>
    <property type="evidence" value="ECO:0007669"/>
    <property type="project" value="InterPro"/>
</dbReference>
<accession>A0A8E1BZB8</accession>
<dbReference type="Pfam" id="PF01526">
    <property type="entry name" value="DDE_Tnp_Tn3"/>
    <property type="match status" value="1"/>
</dbReference>
<sequence length="182" mass="20896">MFDIWHNNTSEIIPGVITGDMHVINKANFAIMKWFGAGLNPRFTNLNDQLKNLYCGDDIKEYAHCLIKPIAQIDIQVIIEQKSSIDQLVATLALKEMNQANLIKKLCHLSPENALRRAVFEYDKLVRSIYTLKYLMDSQLQKTVRKSQNRIESYHQLRAAIAKVGGKKQLHGKTDIDVEIMR</sequence>
<dbReference type="GO" id="GO:0006313">
    <property type="term" value="P:DNA transposition"/>
    <property type="evidence" value="ECO:0007669"/>
    <property type="project" value="InterPro"/>
</dbReference>
<dbReference type="AlphaFoldDB" id="A0A8E1BZB8"/>
<keyword evidence="3" id="KW-1185">Reference proteome</keyword>
<feature type="domain" description="Tn3 transposase DDE" evidence="1">
    <location>
        <begin position="1"/>
        <end position="177"/>
    </location>
</feature>
<proteinExistence type="predicted"/>
<reference evidence="2 3" key="1">
    <citation type="submission" date="2014-02" db="EMBL/GenBank/DDBJ databases">
        <title>Draft genome sequence of Rickettsia buchneri sp. nov. ISO7T.</title>
        <authorList>
            <person name="Felsheim R.F."/>
            <person name="Kurtti T.J."/>
            <person name="Munderloh U.G."/>
        </authorList>
    </citation>
    <scope>NUCLEOTIDE SEQUENCE [LARGE SCALE GENOMIC DNA]</scope>
    <source>
        <strain evidence="3">ISO7</strain>
        <plasmid evidence="2">pREISMN_2</plasmid>
    </source>
</reference>
<gene>
    <name evidence="2" type="ORF">REISMN_08345</name>
</gene>
<geneLocation type="plasmid" evidence="2">
    <name>pREISMN_2</name>
</geneLocation>